<feature type="region of interest" description="Disordered" evidence="1">
    <location>
        <begin position="1"/>
        <end position="42"/>
    </location>
</feature>
<sequence length="73" mass="7283">MPPSTAPDSQVSGQSGEGAPSPVIGPTETGVAPVSDMHAHVPNGLAGTAELTCKASSTQTYFTANVSRDKALT</sequence>
<dbReference type="Proteomes" id="UP000465360">
    <property type="component" value="Unassembled WGS sequence"/>
</dbReference>
<proteinExistence type="predicted"/>
<evidence type="ECO:0000256" key="1">
    <source>
        <dbReference type="SAM" id="MobiDB-lite"/>
    </source>
</evidence>
<organism evidence="2 3">
    <name type="scientific">Mycobacterium bourgelatii</name>
    <dbReference type="NCBI Taxonomy" id="1273442"/>
    <lineage>
        <taxon>Bacteria</taxon>
        <taxon>Bacillati</taxon>
        <taxon>Actinomycetota</taxon>
        <taxon>Actinomycetes</taxon>
        <taxon>Mycobacteriales</taxon>
        <taxon>Mycobacteriaceae</taxon>
        <taxon>Mycobacterium</taxon>
    </lineage>
</organism>
<protein>
    <submittedName>
        <fullName evidence="2">Uncharacterized protein</fullName>
    </submittedName>
</protein>
<keyword evidence="3" id="KW-1185">Reference proteome</keyword>
<name>A0A7I9YYY5_MYCBU</name>
<feature type="compositionally biased region" description="Polar residues" evidence="1">
    <location>
        <begin position="1"/>
        <end position="14"/>
    </location>
</feature>
<accession>A0A7I9YYY5</accession>
<dbReference type="EMBL" id="BLKZ01000002">
    <property type="protein sequence ID" value="GFG93845.1"/>
    <property type="molecule type" value="Genomic_DNA"/>
</dbReference>
<evidence type="ECO:0000313" key="3">
    <source>
        <dbReference type="Proteomes" id="UP000465360"/>
    </source>
</evidence>
<evidence type="ECO:0000313" key="2">
    <source>
        <dbReference type="EMBL" id="GFG93845.1"/>
    </source>
</evidence>
<comment type="caution">
    <text evidence="2">The sequence shown here is derived from an EMBL/GenBank/DDBJ whole genome shotgun (WGS) entry which is preliminary data.</text>
</comment>
<gene>
    <name evidence="2" type="ORF">MBOU_58870</name>
</gene>
<reference evidence="2 3" key="1">
    <citation type="journal article" date="2019" name="Emerg. Microbes Infect.">
        <title>Comprehensive subspecies identification of 175 nontuberculous mycobacteria species based on 7547 genomic profiles.</title>
        <authorList>
            <person name="Matsumoto Y."/>
            <person name="Kinjo T."/>
            <person name="Motooka D."/>
            <person name="Nabeya D."/>
            <person name="Jung N."/>
            <person name="Uechi K."/>
            <person name="Horii T."/>
            <person name="Iida T."/>
            <person name="Fujita J."/>
            <person name="Nakamura S."/>
        </authorList>
    </citation>
    <scope>NUCLEOTIDE SEQUENCE [LARGE SCALE GENOMIC DNA]</scope>
    <source>
        <strain evidence="2 3">JCM 30725</strain>
    </source>
</reference>
<dbReference type="AlphaFoldDB" id="A0A7I9YYY5"/>